<dbReference type="AlphaFoldDB" id="A0A0G2EF58"/>
<keyword evidence="4" id="KW-1185">Reference proteome</keyword>
<reference evidence="3 4" key="2">
    <citation type="submission" date="2015-05" db="EMBL/GenBank/DDBJ databases">
        <authorList>
            <person name="Morales-Cruz A."/>
            <person name="Amrine K.C."/>
            <person name="Cantu D."/>
        </authorList>
    </citation>
    <scope>NUCLEOTIDE SEQUENCE [LARGE SCALE GENOMIC DNA]</scope>
    <source>
        <strain evidence="3">UCRPC4</strain>
    </source>
</reference>
<feature type="compositionally biased region" description="Polar residues" evidence="1">
    <location>
        <begin position="293"/>
        <end position="320"/>
    </location>
</feature>
<evidence type="ECO:0000259" key="2">
    <source>
        <dbReference type="Pfam" id="PF00339"/>
    </source>
</evidence>
<name>A0A0G2EF58_PHACM</name>
<feature type="compositionally biased region" description="Pro residues" evidence="1">
    <location>
        <begin position="278"/>
        <end position="290"/>
    </location>
</feature>
<dbReference type="GO" id="GO:0030674">
    <property type="term" value="F:protein-macromolecule adaptor activity"/>
    <property type="evidence" value="ECO:0007669"/>
    <property type="project" value="TreeGrafter"/>
</dbReference>
<dbReference type="Gene3D" id="2.60.40.640">
    <property type="match status" value="1"/>
</dbReference>
<dbReference type="GO" id="GO:0005829">
    <property type="term" value="C:cytosol"/>
    <property type="evidence" value="ECO:0007669"/>
    <property type="project" value="TreeGrafter"/>
</dbReference>
<accession>A0A0G2EF58</accession>
<dbReference type="InterPro" id="IPR011021">
    <property type="entry name" value="Arrestin-like_N"/>
</dbReference>
<dbReference type="PANTHER" id="PTHR11188">
    <property type="entry name" value="ARRESTIN DOMAIN CONTAINING PROTEIN"/>
    <property type="match status" value="1"/>
</dbReference>
<evidence type="ECO:0000256" key="1">
    <source>
        <dbReference type="SAM" id="MobiDB-lite"/>
    </source>
</evidence>
<reference evidence="3 4" key="1">
    <citation type="submission" date="2015-05" db="EMBL/GenBank/DDBJ databases">
        <title>Distinctive expansion of gene families associated with plant cell wall degradation and secondary metabolism in the genomes of grapevine trunk pathogens.</title>
        <authorList>
            <person name="Lawrence D.P."/>
            <person name="Travadon R."/>
            <person name="Rolshausen P.E."/>
            <person name="Baumgartner K."/>
        </authorList>
    </citation>
    <scope>NUCLEOTIDE SEQUENCE [LARGE SCALE GENOMIC DNA]</scope>
    <source>
        <strain evidence="3">UCRPC4</strain>
    </source>
</reference>
<dbReference type="Pfam" id="PF00339">
    <property type="entry name" value="Arrestin_N"/>
    <property type="match status" value="1"/>
</dbReference>
<comment type="caution">
    <text evidence="3">The sequence shown here is derived from an EMBL/GenBank/DDBJ whole genome shotgun (WGS) entry which is preliminary data.</text>
</comment>
<dbReference type="Proteomes" id="UP000053317">
    <property type="component" value="Unassembled WGS sequence"/>
</dbReference>
<evidence type="ECO:0000313" key="3">
    <source>
        <dbReference type="EMBL" id="KKY20886.1"/>
    </source>
</evidence>
<dbReference type="InterPro" id="IPR014752">
    <property type="entry name" value="Arrestin-like_C"/>
</dbReference>
<dbReference type="InterPro" id="IPR050357">
    <property type="entry name" value="Arrestin_domain-protein"/>
</dbReference>
<dbReference type="EMBL" id="LCWF01000091">
    <property type="protein sequence ID" value="KKY20886.1"/>
    <property type="molecule type" value="Genomic_DNA"/>
</dbReference>
<dbReference type="GO" id="GO:0070086">
    <property type="term" value="P:ubiquitin-dependent endocytosis"/>
    <property type="evidence" value="ECO:0007669"/>
    <property type="project" value="TreeGrafter"/>
</dbReference>
<dbReference type="GO" id="GO:0005886">
    <property type="term" value="C:plasma membrane"/>
    <property type="evidence" value="ECO:0007669"/>
    <property type="project" value="TreeGrafter"/>
</dbReference>
<feature type="domain" description="Arrestin-like N-terminal" evidence="2">
    <location>
        <begin position="5"/>
        <end position="112"/>
    </location>
</feature>
<dbReference type="CDD" id="cd22952">
    <property type="entry name" value="ART10-like"/>
    <property type="match status" value="1"/>
</dbReference>
<evidence type="ECO:0000313" key="4">
    <source>
        <dbReference type="Proteomes" id="UP000053317"/>
    </source>
</evidence>
<feature type="region of interest" description="Disordered" evidence="1">
    <location>
        <begin position="206"/>
        <end position="341"/>
    </location>
</feature>
<dbReference type="GO" id="GO:0031625">
    <property type="term" value="F:ubiquitin protein ligase binding"/>
    <property type="evidence" value="ECO:0007669"/>
    <property type="project" value="TreeGrafter"/>
</dbReference>
<gene>
    <name evidence="3" type="ORF">UCRPC4_g03962</name>
</gene>
<dbReference type="OrthoDB" id="3365616at2759"/>
<organism evidence="3 4">
    <name type="scientific">Phaeomoniella chlamydospora</name>
    <name type="common">Phaeoacremonium chlamydosporum</name>
    <dbReference type="NCBI Taxonomy" id="158046"/>
    <lineage>
        <taxon>Eukaryota</taxon>
        <taxon>Fungi</taxon>
        <taxon>Dikarya</taxon>
        <taxon>Ascomycota</taxon>
        <taxon>Pezizomycotina</taxon>
        <taxon>Eurotiomycetes</taxon>
        <taxon>Chaetothyriomycetidae</taxon>
        <taxon>Phaeomoniellales</taxon>
        <taxon>Phaeomoniellaceae</taxon>
        <taxon>Phaeomoniella</taxon>
    </lineage>
</organism>
<sequence length="341" mass="36818">MLYGPSATYTNLDIVTGRVILNLPAQASFSSIIVKLEGESRTRLQGIRPGAYSDGQQGKPTTETEFHRLLYMTQTVFPTPELQRQIRSGSSYTLPPGQYEYPFQFKIPFNNVCWDTTNALSNVSIGGMRLEIARDVNRHVKRTLPPTLGGFPGLAEIKYFVKVTAARPKFFQENLRAPELIVLPLRFSVQIYSGIEPPRALLEAMAGGTSSSHQPSLVAPTAPYQAEPSPASPPYQGPNSHHAAPNTPQPPFDDAPPTYEEALSQDIGPIVGPRTNYNPPPSPTPPPMPQRPGTSRNGNSANALAGPSNSGRQPSVSQDSGVERQAGGPGGSSNGKEKMKF</sequence>
<proteinExistence type="predicted"/>
<protein>
    <submittedName>
        <fullName evidence="3">Putative arrestin (Or s-antigen) n-terminal domain protein</fullName>
    </submittedName>
</protein>
<dbReference type="PANTHER" id="PTHR11188:SF166">
    <property type="entry name" value="ARRESTIN (OR S-ANTIGEN), N-TERMINAL DOMAIN PROTEIN (AFU_ORTHOLOGUE AFUA_7G02050)"/>
    <property type="match status" value="1"/>
</dbReference>